<dbReference type="InterPro" id="IPR048395">
    <property type="entry name" value="Glyco_hydro_31_C"/>
</dbReference>
<evidence type="ECO:0000259" key="5">
    <source>
        <dbReference type="Pfam" id="PF01055"/>
    </source>
</evidence>
<dbReference type="SUPFAM" id="SSF74650">
    <property type="entry name" value="Galactose mutarotase-like"/>
    <property type="match status" value="1"/>
</dbReference>
<comment type="caution">
    <text evidence="7">The sequence shown here is derived from an EMBL/GenBank/DDBJ whole genome shotgun (WGS) entry which is preliminary data.</text>
</comment>
<dbReference type="Gene3D" id="2.60.40.1760">
    <property type="entry name" value="glycosyl hydrolase (family 31)"/>
    <property type="match status" value="2"/>
</dbReference>
<feature type="domain" description="Glycosyl hydrolase family 31 C-terminal" evidence="6">
    <location>
        <begin position="349"/>
        <end position="431"/>
    </location>
</feature>
<dbReference type="Pfam" id="PF01055">
    <property type="entry name" value="Glyco_hydro_31_2nd"/>
    <property type="match status" value="1"/>
</dbReference>
<dbReference type="Gene3D" id="3.20.20.80">
    <property type="entry name" value="Glycosidases"/>
    <property type="match status" value="2"/>
</dbReference>
<evidence type="ECO:0000313" key="7">
    <source>
        <dbReference type="EMBL" id="KAK0705438.1"/>
    </source>
</evidence>
<dbReference type="PANTHER" id="PTHR43053:SF4">
    <property type="entry name" value="MYOGENESIS-REGULATING GLYCOSIDASE"/>
    <property type="match status" value="1"/>
</dbReference>
<evidence type="ECO:0000256" key="4">
    <source>
        <dbReference type="RuleBase" id="RU361185"/>
    </source>
</evidence>
<name>A0AA40DMM5_9PEZI</name>
<dbReference type="InterPro" id="IPR013780">
    <property type="entry name" value="Glyco_hydro_b"/>
</dbReference>
<dbReference type="InterPro" id="IPR050985">
    <property type="entry name" value="Alpha-glycosidase_related"/>
</dbReference>
<dbReference type="EMBL" id="JAUKUA010000007">
    <property type="protein sequence ID" value="KAK0705438.1"/>
    <property type="molecule type" value="Genomic_DNA"/>
</dbReference>
<proteinExistence type="inferred from homology"/>
<dbReference type="SUPFAM" id="SSF51445">
    <property type="entry name" value="(Trans)glycosidases"/>
    <property type="match status" value="1"/>
</dbReference>
<evidence type="ECO:0000256" key="1">
    <source>
        <dbReference type="ARBA" id="ARBA00007806"/>
    </source>
</evidence>
<dbReference type="SUPFAM" id="SSF51011">
    <property type="entry name" value="Glycosyl hydrolase domain"/>
    <property type="match status" value="1"/>
</dbReference>
<keyword evidence="8" id="KW-1185">Reference proteome</keyword>
<evidence type="ECO:0000259" key="6">
    <source>
        <dbReference type="Pfam" id="PF21365"/>
    </source>
</evidence>
<keyword evidence="2 4" id="KW-0378">Hydrolase</keyword>
<comment type="similarity">
    <text evidence="1 4">Belongs to the glycosyl hydrolase 31 family.</text>
</comment>
<dbReference type="InterPro" id="IPR017853">
    <property type="entry name" value="GH"/>
</dbReference>
<organism evidence="7 8">
    <name type="scientific">Lasiosphaeris hirsuta</name>
    <dbReference type="NCBI Taxonomy" id="260670"/>
    <lineage>
        <taxon>Eukaryota</taxon>
        <taxon>Fungi</taxon>
        <taxon>Dikarya</taxon>
        <taxon>Ascomycota</taxon>
        <taxon>Pezizomycotina</taxon>
        <taxon>Sordariomycetes</taxon>
        <taxon>Sordariomycetidae</taxon>
        <taxon>Sordariales</taxon>
        <taxon>Lasiosphaeriaceae</taxon>
        <taxon>Lasiosphaeris</taxon>
    </lineage>
</organism>
<dbReference type="InterPro" id="IPR011013">
    <property type="entry name" value="Gal_mutarotase_sf_dom"/>
</dbReference>
<dbReference type="AlphaFoldDB" id="A0AA40DMM5"/>
<accession>A0AA40DMM5</accession>
<dbReference type="Pfam" id="PF21365">
    <property type="entry name" value="Glyco_hydro_31_3rd"/>
    <property type="match status" value="1"/>
</dbReference>
<dbReference type="GO" id="GO:0004553">
    <property type="term" value="F:hydrolase activity, hydrolyzing O-glycosyl compounds"/>
    <property type="evidence" value="ECO:0007669"/>
    <property type="project" value="InterPro"/>
</dbReference>
<dbReference type="Proteomes" id="UP001172102">
    <property type="component" value="Unassembled WGS sequence"/>
</dbReference>
<evidence type="ECO:0000256" key="2">
    <source>
        <dbReference type="ARBA" id="ARBA00022801"/>
    </source>
</evidence>
<keyword evidence="3 4" id="KW-0326">Glycosidase</keyword>
<protein>
    <submittedName>
        <fullName evidence="7">Glycoside hydrolase superfamily</fullName>
    </submittedName>
</protein>
<evidence type="ECO:0000256" key="3">
    <source>
        <dbReference type="ARBA" id="ARBA00023295"/>
    </source>
</evidence>
<evidence type="ECO:0000313" key="8">
    <source>
        <dbReference type="Proteomes" id="UP001172102"/>
    </source>
</evidence>
<dbReference type="GO" id="GO:0005975">
    <property type="term" value="P:carbohydrate metabolic process"/>
    <property type="evidence" value="ECO:0007669"/>
    <property type="project" value="InterPro"/>
</dbReference>
<dbReference type="InterPro" id="IPR000322">
    <property type="entry name" value="Glyco_hydro_31_TIM"/>
</dbReference>
<sequence>MRFRDGQWLPAEGVRCEYAEEVYRVTETPSGKGIGLLCPAKKIMSRGDVLNLSTLSIEIEAAFGGVISVETTHWQGAIRRGPDFDLFPAGGRPDVSAAITKSDKGTTLSAGSLSATVSGKPHEFEISFHASDKSSKKPLTTLLNRFWLSSRGYGVFVDTPERVELEIGSERCCRAQTSVEGSGSSGGVPAWSFGLWLSTSFTTSYDEEAVNSFLTGMKARDIPAELCDFVFDDDMFPDPKCQIARLKAEGTVKKVCVWTNPYLGQASPVFAEAAEKGYLLKRKNGDVFQWDVWQAGMGIIDFTNPAAIKTDFSERIPSQEVLWFDTTVDPARMHNYYYAFIYNKLVYEALLRAMCIEFPGDPIAWTLDRQFMLGESLLVAPVFEEDGSVQFYLPQGRWTNFFTGEVKAGPGWVTETHTFVTLPLYVRENTLLVLGKEGEKRTVYDYAEHVEVRSYFGADGTWRWSWTARPMRSAYWSSRVGRLLGRRCSRGNRLLLLLFEQVRRKCLGVLVARR</sequence>
<dbReference type="GO" id="GO:0030246">
    <property type="term" value="F:carbohydrate binding"/>
    <property type="evidence" value="ECO:0007669"/>
    <property type="project" value="InterPro"/>
</dbReference>
<gene>
    <name evidence="7" type="ORF">B0H67DRAFT_613821</name>
</gene>
<dbReference type="PANTHER" id="PTHR43053">
    <property type="entry name" value="GLYCOSIDASE FAMILY 31"/>
    <property type="match status" value="1"/>
</dbReference>
<feature type="domain" description="Glycoside hydrolase family 31 TIM barrel" evidence="5">
    <location>
        <begin position="188"/>
        <end position="325"/>
    </location>
</feature>
<reference evidence="7" key="1">
    <citation type="submission" date="2023-06" db="EMBL/GenBank/DDBJ databases">
        <title>Genome-scale phylogeny and comparative genomics of the fungal order Sordariales.</title>
        <authorList>
            <consortium name="Lawrence Berkeley National Laboratory"/>
            <person name="Hensen N."/>
            <person name="Bonometti L."/>
            <person name="Westerberg I."/>
            <person name="Brannstrom I.O."/>
            <person name="Guillou S."/>
            <person name="Cros-Aarteil S."/>
            <person name="Calhoun S."/>
            <person name="Haridas S."/>
            <person name="Kuo A."/>
            <person name="Mondo S."/>
            <person name="Pangilinan J."/>
            <person name="Riley R."/>
            <person name="Labutti K."/>
            <person name="Andreopoulos B."/>
            <person name="Lipzen A."/>
            <person name="Chen C."/>
            <person name="Yanf M."/>
            <person name="Daum C."/>
            <person name="Ng V."/>
            <person name="Clum A."/>
            <person name="Steindorff A."/>
            <person name="Ohm R."/>
            <person name="Martin F."/>
            <person name="Silar P."/>
            <person name="Natvig D."/>
            <person name="Lalanne C."/>
            <person name="Gautier V."/>
            <person name="Ament-Velasquez S.L."/>
            <person name="Kruys A."/>
            <person name="Hutchinson M.I."/>
            <person name="Powell A.J."/>
            <person name="Barry K."/>
            <person name="Miller A.N."/>
            <person name="Grigoriev I.V."/>
            <person name="Debuchy R."/>
            <person name="Gladieux P."/>
            <person name="Thoren M.H."/>
            <person name="Johannesson H."/>
        </authorList>
    </citation>
    <scope>NUCLEOTIDE SEQUENCE</scope>
    <source>
        <strain evidence="7">SMH4607-1</strain>
    </source>
</reference>
<dbReference type="Gene3D" id="2.60.40.1180">
    <property type="entry name" value="Golgi alpha-mannosidase II"/>
    <property type="match status" value="1"/>
</dbReference>